<keyword evidence="3" id="KW-1185">Reference proteome</keyword>
<keyword evidence="2" id="KW-0413">Isomerase</keyword>
<dbReference type="GO" id="GO:0005975">
    <property type="term" value="P:carbohydrate metabolic process"/>
    <property type="evidence" value="ECO:0007669"/>
    <property type="project" value="InterPro"/>
</dbReference>
<evidence type="ECO:0000313" key="3">
    <source>
        <dbReference type="Proteomes" id="UP000237798"/>
    </source>
</evidence>
<organism evidence="2 3">
    <name type="scientific">Clostridium luticellarii</name>
    <dbReference type="NCBI Taxonomy" id="1691940"/>
    <lineage>
        <taxon>Bacteria</taxon>
        <taxon>Bacillati</taxon>
        <taxon>Bacillota</taxon>
        <taxon>Clostridia</taxon>
        <taxon>Eubacteriales</taxon>
        <taxon>Clostridiaceae</taxon>
        <taxon>Clostridium</taxon>
    </lineage>
</organism>
<dbReference type="InterPro" id="IPR024705">
    <property type="entry name" value="Ssp411"/>
</dbReference>
<dbReference type="SUPFAM" id="SSF48208">
    <property type="entry name" value="Six-hairpin glycosidases"/>
    <property type="match status" value="1"/>
</dbReference>
<accession>A0A2T0BRX6</accession>
<proteinExistence type="predicted"/>
<comment type="caution">
    <text evidence="2">The sequence shown here is derived from an EMBL/GenBank/DDBJ whole genome shotgun (WGS) entry which is preliminary data.</text>
</comment>
<dbReference type="PANTHER" id="PTHR42899:SF1">
    <property type="entry name" value="SPERMATOGENESIS-ASSOCIATED PROTEIN 20"/>
    <property type="match status" value="1"/>
</dbReference>
<gene>
    <name evidence="2" type="ORF">CLLU_04420</name>
</gene>
<dbReference type="InterPro" id="IPR008928">
    <property type="entry name" value="6-hairpin_glycosidase_sf"/>
</dbReference>
<name>A0A2T0BRX6_9CLOT</name>
<dbReference type="InterPro" id="IPR012341">
    <property type="entry name" value="6hp_glycosidase-like_sf"/>
</dbReference>
<dbReference type="EMBL" id="PVXP01000003">
    <property type="protein sequence ID" value="PRR86641.1"/>
    <property type="molecule type" value="Genomic_DNA"/>
</dbReference>
<evidence type="ECO:0000313" key="2">
    <source>
        <dbReference type="EMBL" id="PRR86641.1"/>
    </source>
</evidence>
<evidence type="ECO:0000259" key="1">
    <source>
        <dbReference type="Pfam" id="PF03190"/>
    </source>
</evidence>
<dbReference type="SUPFAM" id="SSF52833">
    <property type="entry name" value="Thioredoxin-like"/>
    <property type="match status" value="1"/>
</dbReference>
<dbReference type="Gene3D" id="1.50.10.10">
    <property type="match status" value="1"/>
</dbReference>
<dbReference type="GO" id="GO:0047736">
    <property type="term" value="F:cellobiose epimerase activity"/>
    <property type="evidence" value="ECO:0007669"/>
    <property type="project" value="UniProtKB-EC"/>
</dbReference>
<dbReference type="InterPro" id="IPR004879">
    <property type="entry name" value="Ssp411-like_TRX"/>
</dbReference>
<dbReference type="EC" id="5.1.3.11" evidence="2"/>
<dbReference type="InterPro" id="IPR036249">
    <property type="entry name" value="Thioredoxin-like_sf"/>
</dbReference>
<dbReference type="PANTHER" id="PTHR42899">
    <property type="entry name" value="SPERMATOGENESIS-ASSOCIATED PROTEIN 20"/>
    <property type="match status" value="1"/>
</dbReference>
<dbReference type="Pfam" id="PF03190">
    <property type="entry name" value="Thioredox_DsbH"/>
    <property type="match status" value="1"/>
</dbReference>
<sequence length="615" mass="69858">MAHESFEDSDVAKILNDNFVSIKVDREERPDVDSVYMKICQSITGSGGWPLTVIMTPEQKPFFAGTYFPKDDIGEALGLTSILKRISTTWDLNRAQLLQASSSLMDSIAESNKAPLKGIEKDILEKAFSEFKRNFDQVYGGFGAAPKFPTPHNLLFLLRYFYITRENSALEMVKKTLDCMQKGGIYDHIGFGFSRYSTDRKWLIPHFEKMLYDNALLAIAYVETFQVTGNKKYSETAENMLTYILRDMTSKEGGFYSAEDADSEGEEGKFYTWTTEEIKEILGEENGNKFCNYFNISPSGNFNGKNIPNLIGSSILTEDMNFIKSSRKKLFKARETRVHPHKDDKILTSWNGLMIAAMSIAGRVLNNKKYTMAAKSAADFIFKNLIGEKGRLLASYRDGSSSLPGYLDDYAFLIWGLIELYESTYNVEYLEKALDLNEDLFEFFWDEKEGGFFLYGKDSQQLIMRPKEIYDGAIPSGNSAAVLNMLRLSHLTTSYEFKGKIQQLFENFSDEINGFPMAYSFLLCGLLFSKYPTRQIIISAGDNSEDTKKAVALVNKKYNPFSISLLYSHLNEDLVKFLPSISSYIAIRGKTTVYICENFTCQKPITDMNLLQTLL</sequence>
<feature type="domain" description="Spermatogenesis-associated protein 20-like TRX" evidence="1">
    <location>
        <begin position="1"/>
        <end position="108"/>
    </location>
</feature>
<protein>
    <submittedName>
        <fullName evidence="2">Cellobiose 2-epimerase</fullName>
        <ecNumber evidence="2">5.1.3.11</ecNumber>
    </submittedName>
</protein>
<dbReference type="Proteomes" id="UP000237798">
    <property type="component" value="Unassembled WGS sequence"/>
</dbReference>
<dbReference type="Gene3D" id="1.50.10.20">
    <property type="match status" value="1"/>
</dbReference>
<reference evidence="2 3" key="1">
    <citation type="submission" date="2018-03" db="EMBL/GenBank/DDBJ databases">
        <title>Genome sequence of Clostridium luticellarii DSM 29923.</title>
        <authorList>
            <person name="Poehlein A."/>
            <person name="Daniel R."/>
        </authorList>
    </citation>
    <scope>NUCLEOTIDE SEQUENCE [LARGE SCALE GENOMIC DNA]</scope>
    <source>
        <strain evidence="2 3">DSM 29923</strain>
    </source>
</reference>
<dbReference type="Gene3D" id="3.40.30.10">
    <property type="entry name" value="Glutaredoxin"/>
    <property type="match status" value="1"/>
</dbReference>
<dbReference type="PIRSF" id="PIRSF006402">
    <property type="entry name" value="UCP006402_thioredoxin"/>
    <property type="match status" value="1"/>
</dbReference>
<dbReference type="AlphaFoldDB" id="A0A2T0BRX6"/>